<gene>
    <name evidence="1" type="ORF">EU508_09160</name>
</gene>
<protein>
    <submittedName>
        <fullName evidence="1">Uncharacterized protein</fullName>
    </submittedName>
</protein>
<dbReference type="RefSeq" id="WP_149614167.1">
    <property type="nucleotide sequence ID" value="NZ_SEUK01000048.1"/>
</dbReference>
<dbReference type="EMBL" id="SEUK01000048">
    <property type="protein sequence ID" value="KAA1160615.1"/>
    <property type="molecule type" value="Genomic_DNA"/>
</dbReference>
<accession>A0AB73BHB6</accession>
<organism evidence="1 2">
    <name type="scientific">Pseudoalteromonas fuliginea</name>
    <dbReference type="NCBI Taxonomy" id="1872678"/>
    <lineage>
        <taxon>Bacteria</taxon>
        <taxon>Pseudomonadati</taxon>
        <taxon>Pseudomonadota</taxon>
        <taxon>Gammaproteobacteria</taxon>
        <taxon>Alteromonadales</taxon>
        <taxon>Pseudoalteromonadaceae</taxon>
        <taxon>Pseudoalteromonas</taxon>
    </lineage>
</organism>
<evidence type="ECO:0000313" key="1">
    <source>
        <dbReference type="EMBL" id="KAA1160615.1"/>
    </source>
</evidence>
<sequence>MIHKITLKPNQAAEIVKTGQFIKVLNCENRFKLNATRQGSEVAFTDAGAGFDLSTITPFDKIAIQSEVNQTVEIWVSAHKLSYDALSTKPSRSSSFLSEHFGLTGLIAPYDPAQASLKVALTEKGFWVGGEGVTSETGIYIPQGEVYKHDSAAPLYAYINDKPDLVLDTQNRAYLTATTSDQCRKWAVNGEAMIFLNQGNSGRLVDLSAGDVSVLGFGYKCACAFEDGFFVAGGMNYSLFNKSGMELELYNPLAGQGGGYHAVACIESSGGVLVCVKSLAQASVHAAFYYKDGVFSKRENIDQKLKDNEASGAYRDEIDGRIWVKIGNAWYFSEDELITLEKAMDVATGTTDKPVFSNKYVCFTANSSAKVYKRQTGEVIDVTASIGSPMGVAAVGDAIIVIKGDTIYITEDEFISYNIAYKHDRIFAGYLYGMFDVIESELIAWVNDGSDPSGLLKFTLKPDLTKPKAKFRVFKELY</sequence>
<proteinExistence type="predicted"/>
<dbReference type="Proteomes" id="UP000324162">
    <property type="component" value="Unassembled WGS sequence"/>
</dbReference>
<reference evidence="1 2" key="1">
    <citation type="submission" date="2019-01" db="EMBL/GenBank/DDBJ databases">
        <title>Genome sequences of marine Pseudoalteromonas species.</title>
        <authorList>
            <person name="Boraston A.B."/>
            <person name="Hehemann J.-H."/>
            <person name="Vickers C.J."/>
            <person name="Salama-Alber O."/>
            <person name="Abe K."/>
            <person name="Hettle A.J."/>
        </authorList>
    </citation>
    <scope>NUCLEOTIDE SEQUENCE [LARGE SCALE GENOMIC DNA]</scope>
    <source>
        <strain evidence="1 2">PS42</strain>
    </source>
</reference>
<evidence type="ECO:0000313" key="2">
    <source>
        <dbReference type="Proteomes" id="UP000324162"/>
    </source>
</evidence>
<name>A0AB73BHB6_9GAMM</name>
<comment type="caution">
    <text evidence="1">The sequence shown here is derived from an EMBL/GenBank/DDBJ whole genome shotgun (WGS) entry which is preliminary data.</text>
</comment>
<dbReference type="AlphaFoldDB" id="A0AB73BHB6"/>